<keyword evidence="2" id="KW-1185">Reference proteome</keyword>
<dbReference type="Proteomes" id="UP000616151">
    <property type="component" value="Unassembled WGS sequence"/>
</dbReference>
<evidence type="ECO:0000313" key="2">
    <source>
        <dbReference type="Proteomes" id="UP000616151"/>
    </source>
</evidence>
<evidence type="ECO:0000313" key="1">
    <source>
        <dbReference type="EMBL" id="MBK1865914.1"/>
    </source>
</evidence>
<sequence length="337" mass="37074">MASLPMIRASLISAVVTEMAKAGCDPAPLLRRYGFSGATLSNPYALVALHRFVGFCEDAALQTGDEALGLKVGQTVSSGQQGPAGFIFSASRTVGEALRRYVRLMAAWQDAAHTGVVAFGPGAQAYIYRITDERIRARRQDAELTLSIVFQQLKSVLGRDWRPLAVHFEHPAPHDLKAYRKIFGSLPSFGEPINRLVITQSDLASKLTPQDHSLWPFIERHLGDLSKERQTYLSIRAQVDNAIVNRMGLGDVGLPTISADLGLSVRSLQRRLDEEGVTFTGLLRAARRRVAEASLRKPKARVSDVAQALGYADSAVLTRAFRRWTGKTPRRFAKPRP</sequence>
<comment type="caution">
    <text evidence="1">The sequence shown here is derived from an EMBL/GenBank/DDBJ whole genome shotgun (WGS) entry which is preliminary data.</text>
</comment>
<organism evidence="1 2">
    <name type="scientific">Taklimakanibacter albus</name>
    <dbReference type="NCBI Taxonomy" id="2800327"/>
    <lineage>
        <taxon>Bacteria</taxon>
        <taxon>Pseudomonadati</taxon>
        <taxon>Pseudomonadota</taxon>
        <taxon>Alphaproteobacteria</taxon>
        <taxon>Hyphomicrobiales</taxon>
        <taxon>Aestuariivirgaceae</taxon>
        <taxon>Taklimakanibacter</taxon>
    </lineage>
</organism>
<proteinExistence type="predicted"/>
<protein>
    <submittedName>
        <fullName evidence="1">AraC family transcriptional regulator</fullName>
    </submittedName>
</protein>
<accession>A0ACC5QZS5</accession>
<reference evidence="1" key="1">
    <citation type="submission" date="2021-01" db="EMBL/GenBank/DDBJ databases">
        <authorList>
            <person name="Sun Q."/>
        </authorList>
    </citation>
    <scope>NUCLEOTIDE SEQUENCE</scope>
    <source>
        <strain evidence="1">YIM B02566</strain>
    </source>
</reference>
<dbReference type="EMBL" id="JAENHL010000006">
    <property type="protein sequence ID" value="MBK1865914.1"/>
    <property type="molecule type" value="Genomic_DNA"/>
</dbReference>
<gene>
    <name evidence="1" type="ORF">JHL16_06085</name>
</gene>
<name>A0ACC5QZS5_9HYPH</name>